<comment type="caution">
    <text evidence="3">The sequence shown here is derived from an EMBL/GenBank/DDBJ whole genome shotgun (WGS) entry which is preliminary data.</text>
</comment>
<keyword evidence="4" id="KW-1185">Reference proteome</keyword>
<sequence>MLQRLSELRKERKWSLQDTADQLGIAKSTYAGYESGYREPSLQSLSQLADLFDTSVDYILGRTEELQPDKRSIEITELIKRTSHALSIDGETLSDDEIIDFVAFVRMKRDLRSKEIVDRTSSDIEE</sequence>
<dbReference type="PANTHER" id="PTHR46558:SF14">
    <property type="entry name" value="HTH-TYPE TRANSCRIPTIONAL REGULATOR ANSR"/>
    <property type="match status" value="1"/>
</dbReference>
<name>A0ABT0W9J2_9BACI</name>
<evidence type="ECO:0000313" key="3">
    <source>
        <dbReference type="EMBL" id="MCM2532684.1"/>
    </source>
</evidence>
<dbReference type="Proteomes" id="UP001523262">
    <property type="component" value="Unassembled WGS sequence"/>
</dbReference>
<dbReference type="PANTHER" id="PTHR46558">
    <property type="entry name" value="TRACRIPTIONAL REGULATORY PROTEIN-RELATED-RELATED"/>
    <property type="match status" value="1"/>
</dbReference>
<evidence type="ECO:0000256" key="1">
    <source>
        <dbReference type="ARBA" id="ARBA00023125"/>
    </source>
</evidence>
<dbReference type="InterPro" id="IPR010982">
    <property type="entry name" value="Lambda_DNA-bd_dom_sf"/>
</dbReference>
<reference evidence="3 4" key="1">
    <citation type="submission" date="2022-06" db="EMBL/GenBank/DDBJ databases">
        <authorList>
            <person name="Jeon C.O."/>
        </authorList>
    </citation>
    <scope>NUCLEOTIDE SEQUENCE [LARGE SCALE GENOMIC DNA]</scope>
    <source>
        <strain evidence="3 4">KCTC 13943</strain>
    </source>
</reference>
<feature type="domain" description="HTH cro/C1-type" evidence="2">
    <location>
        <begin position="5"/>
        <end position="59"/>
    </location>
</feature>
<proteinExistence type="predicted"/>
<dbReference type="PROSITE" id="PS50943">
    <property type="entry name" value="HTH_CROC1"/>
    <property type="match status" value="1"/>
</dbReference>
<dbReference type="InterPro" id="IPR001387">
    <property type="entry name" value="Cro/C1-type_HTH"/>
</dbReference>
<dbReference type="SMART" id="SM00530">
    <property type="entry name" value="HTH_XRE"/>
    <property type="match status" value="1"/>
</dbReference>
<evidence type="ECO:0000313" key="4">
    <source>
        <dbReference type="Proteomes" id="UP001523262"/>
    </source>
</evidence>
<accession>A0ABT0W9J2</accession>
<dbReference type="CDD" id="cd00093">
    <property type="entry name" value="HTH_XRE"/>
    <property type="match status" value="1"/>
</dbReference>
<dbReference type="EMBL" id="JAMQCR010000001">
    <property type="protein sequence ID" value="MCM2532684.1"/>
    <property type="molecule type" value="Genomic_DNA"/>
</dbReference>
<dbReference type="Gene3D" id="1.10.260.40">
    <property type="entry name" value="lambda repressor-like DNA-binding domains"/>
    <property type="match status" value="1"/>
</dbReference>
<evidence type="ECO:0000259" key="2">
    <source>
        <dbReference type="PROSITE" id="PS50943"/>
    </source>
</evidence>
<organism evidence="3 4">
    <name type="scientific">Neobacillus pocheonensis</name>
    <dbReference type="NCBI Taxonomy" id="363869"/>
    <lineage>
        <taxon>Bacteria</taxon>
        <taxon>Bacillati</taxon>
        <taxon>Bacillota</taxon>
        <taxon>Bacilli</taxon>
        <taxon>Bacillales</taxon>
        <taxon>Bacillaceae</taxon>
        <taxon>Neobacillus</taxon>
    </lineage>
</organism>
<gene>
    <name evidence="3" type="ORF">NDK43_10170</name>
</gene>
<dbReference type="SUPFAM" id="SSF47413">
    <property type="entry name" value="lambda repressor-like DNA-binding domains"/>
    <property type="match status" value="1"/>
</dbReference>
<keyword evidence="1" id="KW-0238">DNA-binding</keyword>
<dbReference type="Pfam" id="PF01381">
    <property type="entry name" value="HTH_3"/>
    <property type="match status" value="1"/>
</dbReference>
<protein>
    <submittedName>
        <fullName evidence="3">Helix-turn-helix transcriptional regulator</fullName>
    </submittedName>
</protein>